<dbReference type="InterPro" id="IPR013320">
    <property type="entry name" value="ConA-like_dom_sf"/>
</dbReference>
<reference evidence="1" key="1">
    <citation type="journal article" date="2014" name="Front. Microbiol.">
        <title>High frequency of phylogenetically diverse reductive dehalogenase-homologous genes in deep subseafloor sedimentary metagenomes.</title>
        <authorList>
            <person name="Kawai M."/>
            <person name="Futagami T."/>
            <person name="Toyoda A."/>
            <person name="Takaki Y."/>
            <person name="Nishi S."/>
            <person name="Hori S."/>
            <person name="Arai W."/>
            <person name="Tsubouchi T."/>
            <person name="Morono Y."/>
            <person name="Uchiyama I."/>
            <person name="Ito T."/>
            <person name="Fujiyama A."/>
            <person name="Inagaki F."/>
            <person name="Takami H."/>
        </authorList>
    </citation>
    <scope>NUCLEOTIDE SEQUENCE</scope>
    <source>
        <strain evidence="1">Expedition CK06-06</strain>
    </source>
</reference>
<feature type="non-terminal residue" evidence="1">
    <location>
        <position position="253"/>
    </location>
</feature>
<dbReference type="AlphaFoldDB" id="X0X327"/>
<comment type="caution">
    <text evidence="1">The sequence shown here is derived from an EMBL/GenBank/DDBJ whole genome shotgun (WGS) entry which is preliminary data.</text>
</comment>
<organism evidence="1">
    <name type="scientific">marine sediment metagenome</name>
    <dbReference type="NCBI Taxonomy" id="412755"/>
    <lineage>
        <taxon>unclassified sequences</taxon>
        <taxon>metagenomes</taxon>
        <taxon>ecological metagenomes</taxon>
    </lineage>
</organism>
<accession>X0X327</accession>
<proteinExistence type="predicted"/>
<protein>
    <recommendedName>
        <fullName evidence="2">LamG-like jellyroll fold domain-containing protein</fullName>
    </recommendedName>
</protein>
<evidence type="ECO:0000313" key="1">
    <source>
        <dbReference type="EMBL" id="GAG31023.1"/>
    </source>
</evidence>
<name>X0X327_9ZZZZ</name>
<dbReference type="Gene3D" id="2.60.120.200">
    <property type="match status" value="1"/>
</dbReference>
<feature type="non-terminal residue" evidence="1">
    <location>
        <position position="1"/>
    </location>
</feature>
<dbReference type="SUPFAM" id="SSF49899">
    <property type="entry name" value="Concanavalin A-like lectins/glucanases"/>
    <property type="match status" value="1"/>
</dbReference>
<gene>
    <name evidence="1" type="ORF">S01H1_62872</name>
</gene>
<evidence type="ECO:0008006" key="2">
    <source>
        <dbReference type="Google" id="ProtNLM"/>
    </source>
</evidence>
<dbReference type="EMBL" id="BARS01041327">
    <property type="protein sequence ID" value="GAG31023.1"/>
    <property type="molecule type" value="Genomic_DNA"/>
</dbReference>
<sequence length="253" mass="26520">LGHQDAGSCGSCDLTEVDTPTAMGGALGYAAEFLDASVQYAKRTDDGTFDPGTSDFWLSTWMKLHSLPNTGTVFYKGAAAAGEGQPGYWLRYNGTPQVLIYFSDGSADRLLLSSAVQTLIDARVHVLATFDRDDKMHLYINGIEEGTGVSISAQNGSIDSATDLYVGGTGGTTMNVDGLFGQMTYGLGLPGSAVRTSIYNSGKGKACADLTAAEKANMDSCWEMDEAGGPYTDTISSEVLTAVNTPTRANGLV</sequence>
<dbReference type="Pfam" id="PF13385">
    <property type="entry name" value="Laminin_G_3"/>
    <property type="match status" value="1"/>
</dbReference>